<feature type="compositionally biased region" description="Gly residues" evidence="1">
    <location>
        <begin position="54"/>
        <end position="78"/>
    </location>
</feature>
<name>A0A0L0GCM8_9EUKA</name>
<feature type="chain" id="PRO_5005539378" description="YHYH domain-containing protein" evidence="2">
    <location>
        <begin position="21"/>
        <end position="376"/>
    </location>
</feature>
<dbReference type="Pfam" id="PF14240">
    <property type="entry name" value="YHYH"/>
    <property type="match status" value="1"/>
</dbReference>
<evidence type="ECO:0000259" key="3">
    <source>
        <dbReference type="Pfam" id="PF14240"/>
    </source>
</evidence>
<keyword evidence="5" id="KW-1185">Reference proteome</keyword>
<protein>
    <recommendedName>
        <fullName evidence="3">YHYH domain-containing protein</fullName>
    </recommendedName>
</protein>
<evidence type="ECO:0000313" key="5">
    <source>
        <dbReference type="Proteomes" id="UP000054560"/>
    </source>
</evidence>
<dbReference type="OrthoDB" id="197925at2759"/>
<evidence type="ECO:0000256" key="1">
    <source>
        <dbReference type="SAM" id="MobiDB-lite"/>
    </source>
</evidence>
<proteinExistence type="predicted"/>
<dbReference type="EMBL" id="KQ241643">
    <property type="protein sequence ID" value="KNC86636.1"/>
    <property type="molecule type" value="Genomic_DNA"/>
</dbReference>
<dbReference type="eggNOG" id="ENOG502SANU">
    <property type="taxonomic scope" value="Eukaryota"/>
</dbReference>
<evidence type="ECO:0000313" key="4">
    <source>
        <dbReference type="EMBL" id="KNC86636.1"/>
    </source>
</evidence>
<dbReference type="RefSeq" id="XP_014160538.1">
    <property type="nucleotide sequence ID" value="XM_014305063.1"/>
</dbReference>
<gene>
    <name evidence="4" type="ORF">SARC_01216</name>
</gene>
<evidence type="ECO:0000256" key="2">
    <source>
        <dbReference type="SAM" id="SignalP"/>
    </source>
</evidence>
<feature type="region of interest" description="Disordered" evidence="1">
    <location>
        <begin position="22"/>
        <end position="85"/>
    </location>
</feature>
<organism evidence="4 5">
    <name type="scientific">Sphaeroforma arctica JP610</name>
    <dbReference type="NCBI Taxonomy" id="667725"/>
    <lineage>
        <taxon>Eukaryota</taxon>
        <taxon>Ichthyosporea</taxon>
        <taxon>Ichthyophonida</taxon>
        <taxon>Sphaeroforma</taxon>
    </lineage>
</organism>
<reference evidence="4 5" key="1">
    <citation type="submission" date="2011-02" db="EMBL/GenBank/DDBJ databases">
        <title>The Genome Sequence of Sphaeroforma arctica JP610.</title>
        <authorList>
            <consortium name="The Broad Institute Genome Sequencing Platform"/>
            <person name="Russ C."/>
            <person name="Cuomo C."/>
            <person name="Young S.K."/>
            <person name="Zeng Q."/>
            <person name="Gargeya S."/>
            <person name="Alvarado L."/>
            <person name="Berlin A."/>
            <person name="Chapman S.B."/>
            <person name="Chen Z."/>
            <person name="Freedman E."/>
            <person name="Gellesch M."/>
            <person name="Goldberg J."/>
            <person name="Griggs A."/>
            <person name="Gujja S."/>
            <person name="Heilman E."/>
            <person name="Heiman D."/>
            <person name="Howarth C."/>
            <person name="Mehta T."/>
            <person name="Neiman D."/>
            <person name="Pearson M."/>
            <person name="Roberts A."/>
            <person name="Saif S."/>
            <person name="Shea T."/>
            <person name="Shenoy N."/>
            <person name="Sisk P."/>
            <person name="Stolte C."/>
            <person name="Sykes S."/>
            <person name="White J."/>
            <person name="Yandava C."/>
            <person name="Burger G."/>
            <person name="Gray M.W."/>
            <person name="Holland P.W.H."/>
            <person name="King N."/>
            <person name="Lang F.B.F."/>
            <person name="Roger A.J."/>
            <person name="Ruiz-Trillo I."/>
            <person name="Haas B."/>
            <person name="Nusbaum C."/>
            <person name="Birren B."/>
        </authorList>
    </citation>
    <scope>NUCLEOTIDE SEQUENCE [LARGE SCALE GENOMIC DNA]</scope>
    <source>
        <strain evidence="4 5">JP610</strain>
    </source>
</reference>
<feature type="domain" description="YHYH" evidence="3">
    <location>
        <begin position="152"/>
        <end position="272"/>
    </location>
</feature>
<accession>A0A0L0GCM8</accession>
<dbReference type="InterPro" id="IPR025924">
    <property type="entry name" value="YHYH_dom"/>
</dbReference>
<sequence length="376" mass="38415">MMIRISTLVTVSLLNTLATAQPPQGGGGMGPPGAAIPTGTVPQSVAPGVNANGTGTGVAGAGQGRPAGGPGGGMGGGSTSSESSTECATADGVACNQDGSSNEFSGSLTYDASSGLLSGTVIFNQCPNSDPSGRVDDGFDYRIIATSDCQEMTFPVDGYNTTGPWAAPLRNRIGISLYGVNIYGPFEAGFVEGFVCDGSCSAGVDVPACDATLEFQCGAENVDTSLLLDPCSGHATPYHFHADLSCEYDQNALGHSPMIGLALDGRGIYGLNEGNADGVAVQPTDLDFCGGHYGAVEEGGTEVYHYHTQTTAPYVLGCFGPGVDTVEQCRALYPDTCGTGFLILETESGRTCYDTDCPCYFADGTNTDYTETTCPV</sequence>
<feature type="signal peptide" evidence="2">
    <location>
        <begin position="1"/>
        <end position="20"/>
    </location>
</feature>
<dbReference type="Proteomes" id="UP000054560">
    <property type="component" value="Unassembled WGS sequence"/>
</dbReference>
<dbReference type="AlphaFoldDB" id="A0A0L0GCM8"/>
<dbReference type="GeneID" id="25901720"/>
<keyword evidence="2" id="KW-0732">Signal</keyword>